<dbReference type="Proteomes" id="UP000218598">
    <property type="component" value="Unassembled WGS sequence"/>
</dbReference>
<dbReference type="AlphaFoldDB" id="A0A2A3YMA9"/>
<feature type="region of interest" description="Disordered" evidence="4">
    <location>
        <begin position="1"/>
        <end position="22"/>
    </location>
</feature>
<keyword evidence="1" id="KW-0805">Transcription regulation</keyword>
<dbReference type="Pfam" id="PF00196">
    <property type="entry name" value="GerE"/>
    <property type="match status" value="1"/>
</dbReference>
<dbReference type="PROSITE" id="PS00622">
    <property type="entry name" value="HTH_LUXR_1"/>
    <property type="match status" value="1"/>
</dbReference>
<dbReference type="EMBL" id="NRGR01000006">
    <property type="protein sequence ID" value="PCC40434.1"/>
    <property type="molecule type" value="Genomic_DNA"/>
</dbReference>
<dbReference type="SUPFAM" id="SSF46894">
    <property type="entry name" value="C-terminal effector domain of the bipartite response regulators"/>
    <property type="match status" value="1"/>
</dbReference>
<organism evidence="6 7">
    <name type="scientific">Brachybacterium alimentarium</name>
    <dbReference type="NCBI Taxonomy" id="47845"/>
    <lineage>
        <taxon>Bacteria</taxon>
        <taxon>Bacillati</taxon>
        <taxon>Actinomycetota</taxon>
        <taxon>Actinomycetes</taxon>
        <taxon>Micrococcales</taxon>
        <taxon>Dermabacteraceae</taxon>
        <taxon>Brachybacterium</taxon>
    </lineage>
</organism>
<dbReference type="CDD" id="cd06170">
    <property type="entry name" value="LuxR_C_like"/>
    <property type="match status" value="1"/>
</dbReference>
<sequence>MSDLPTPLERARSLSRDRGLTEQADQHAITLESILAVLRSGRLADAAARREATEIASSALIRARSVHEQQESVLEPVAEAFSRLRTELRPLIRSGPLQVQFAEPPARGRALPGPVAREARAISRTAVLSLMDRADAARARIGWDCDGRNLLMEVRDDGGIAVTAHDDTLRPIVERVAALDGTMDVETTPGWGTTLRIEIPLDPPSAALTVEGAEELTDREKQVLRLVATGISNQRIGDQLGITANTVKYHVANLLRKYGARTRAELASIAHSHDAHSPSAQTR</sequence>
<gene>
    <name evidence="6" type="ORF">CIK66_03335</name>
</gene>
<evidence type="ECO:0000313" key="7">
    <source>
        <dbReference type="Proteomes" id="UP000218598"/>
    </source>
</evidence>
<evidence type="ECO:0000256" key="2">
    <source>
        <dbReference type="ARBA" id="ARBA00023125"/>
    </source>
</evidence>
<evidence type="ECO:0000259" key="5">
    <source>
        <dbReference type="PROSITE" id="PS50043"/>
    </source>
</evidence>
<dbReference type="GO" id="GO:0006355">
    <property type="term" value="P:regulation of DNA-templated transcription"/>
    <property type="evidence" value="ECO:0007669"/>
    <property type="project" value="InterPro"/>
</dbReference>
<evidence type="ECO:0000256" key="3">
    <source>
        <dbReference type="ARBA" id="ARBA00023163"/>
    </source>
</evidence>
<evidence type="ECO:0000313" key="6">
    <source>
        <dbReference type="EMBL" id="PCC40434.1"/>
    </source>
</evidence>
<name>A0A2A3YMA9_9MICO</name>
<keyword evidence="2" id="KW-0238">DNA-binding</keyword>
<protein>
    <submittedName>
        <fullName evidence="6">Helix-turn-helix transcriptional regulator</fullName>
    </submittedName>
</protein>
<dbReference type="Gene3D" id="1.10.10.10">
    <property type="entry name" value="Winged helix-like DNA-binding domain superfamily/Winged helix DNA-binding domain"/>
    <property type="match status" value="1"/>
</dbReference>
<dbReference type="RefSeq" id="WP_096196563.1">
    <property type="nucleotide sequence ID" value="NZ_JBQQJY010000023.1"/>
</dbReference>
<reference evidence="6 7" key="1">
    <citation type="journal article" date="2017" name="Elife">
        <title>Extensive horizontal gene transfer in cheese-associated bacteria.</title>
        <authorList>
            <person name="Bonham K.S."/>
            <person name="Wolfe B.E."/>
            <person name="Dutton R.J."/>
        </authorList>
    </citation>
    <scope>NUCLEOTIDE SEQUENCE [LARGE SCALE GENOMIC DNA]</scope>
    <source>
        <strain evidence="6 7">341_9</strain>
    </source>
</reference>
<dbReference type="PANTHER" id="PTHR44688:SF16">
    <property type="entry name" value="DNA-BINDING TRANSCRIPTIONAL ACTIVATOR DEVR_DOSR"/>
    <property type="match status" value="1"/>
</dbReference>
<dbReference type="InterPro" id="IPR000792">
    <property type="entry name" value="Tscrpt_reg_LuxR_C"/>
</dbReference>
<dbReference type="SMART" id="SM00421">
    <property type="entry name" value="HTH_LUXR"/>
    <property type="match status" value="1"/>
</dbReference>
<dbReference type="PROSITE" id="PS50043">
    <property type="entry name" value="HTH_LUXR_2"/>
    <property type="match status" value="1"/>
</dbReference>
<evidence type="ECO:0000256" key="1">
    <source>
        <dbReference type="ARBA" id="ARBA00023015"/>
    </source>
</evidence>
<dbReference type="PANTHER" id="PTHR44688">
    <property type="entry name" value="DNA-BINDING TRANSCRIPTIONAL ACTIVATOR DEVR_DOSR"/>
    <property type="match status" value="1"/>
</dbReference>
<keyword evidence="7" id="KW-1185">Reference proteome</keyword>
<dbReference type="InterPro" id="IPR036388">
    <property type="entry name" value="WH-like_DNA-bd_sf"/>
</dbReference>
<dbReference type="SUPFAM" id="SSF55874">
    <property type="entry name" value="ATPase domain of HSP90 chaperone/DNA topoisomerase II/histidine kinase"/>
    <property type="match status" value="1"/>
</dbReference>
<dbReference type="InterPro" id="IPR036890">
    <property type="entry name" value="HATPase_C_sf"/>
</dbReference>
<dbReference type="PRINTS" id="PR00038">
    <property type="entry name" value="HTHLUXR"/>
</dbReference>
<dbReference type="GO" id="GO:0003677">
    <property type="term" value="F:DNA binding"/>
    <property type="evidence" value="ECO:0007669"/>
    <property type="project" value="UniProtKB-KW"/>
</dbReference>
<accession>A0A2A3YMA9</accession>
<feature type="domain" description="HTH luxR-type" evidence="5">
    <location>
        <begin position="209"/>
        <end position="274"/>
    </location>
</feature>
<proteinExistence type="predicted"/>
<evidence type="ECO:0000256" key="4">
    <source>
        <dbReference type="SAM" id="MobiDB-lite"/>
    </source>
</evidence>
<feature type="compositionally biased region" description="Basic and acidic residues" evidence="4">
    <location>
        <begin position="9"/>
        <end position="20"/>
    </location>
</feature>
<dbReference type="InterPro" id="IPR016032">
    <property type="entry name" value="Sig_transdc_resp-reg_C-effctor"/>
</dbReference>
<dbReference type="Gene3D" id="3.30.565.10">
    <property type="entry name" value="Histidine kinase-like ATPase, C-terminal domain"/>
    <property type="match status" value="1"/>
</dbReference>
<dbReference type="OrthoDB" id="3171430at2"/>
<keyword evidence="3" id="KW-0804">Transcription</keyword>
<comment type="caution">
    <text evidence="6">The sequence shown here is derived from an EMBL/GenBank/DDBJ whole genome shotgun (WGS) entry which is preliminary data.</text>
</comment>